<gene>
    <name evidence="1" type="ORF">DYE48_11970</name>
</gene>
<sequence>MKTKHVLLVLLFCIGFGVLLASTFFSKGDPVVPSEATEDTMKDLEESEFFKYIEGASYILGEENSGGSYNITLNVLVNSSFDNLERWDIIGMTSHFYEDYLQGDYVNCGNRDCFIREFVLTSPENEYKLVDEEEYTEFRSLLINGEDKYTFEEFKERNGKIADQEAARAAASEPTINGTRYSTIHTYMKVAYEELTNYGESYDPEYHDPLVAKLAADEFGITKAEAGRIYEKIEMEALK</sequence>
<dbReference type="RefSeq" id="WP_115823837.1">
    <property type="nucleotide sequence ID" value="NZ_QUAE01000008.1"/>
</dbReference>
<dbReference type="AlphaFoldDB" id="A0A3E0J831"/>
<reference evidence="1 2" key="1">
    <citation type="submission" date="2018-08" db="EMBL/GenBank/DDBJ databases">
        <title>Genome sequence of Halobacillus trueperi KCTC 3686.</title>
        <authorList>
            <person name="Cho K.H."/>
            <person name="Kwak M.-J."/>
            <person name="Kim B.-Y."/>
            <person name="Chun J."/>
        </authorList>
    </citation>
    <scope>NUCLEOTIDE SEQUENCE [LARGE SCALE GENOMIC DNA]</scope>
    <source>
        <strain evidence="1 2">KCTC 3686</strain>
    </source>
</reference>
<organism evidence="1 2">
    <name type="scientific">Halobacillus trueperi</name>
    <dbReference type="NCBI Taxonomy" id="156205"/>
    <lineage>
        <taxon>Bacteria</taxon>
        <taxon>Bacillati</taxon>
        <taxon>Bacillota</taxon>
        <taxon>Bacilli</taxon>
        <taxon>Bacillales</taxon>
        <taxon>Bacillaceae</taxon>
        <taxon>Halobacillus</taxon>
    </lineage>
</organism>
<proteinExistence type="predicted"/>
<dbReference type="EMBL" id="QUAE01000008">
    <property type="protein sequence ID" value="REJ09082.1"/>
    <property type="molecule type" value="Genomic_DNA"/>
</dbReference>
<comment type="caution">
    <text evidence="1">The sequence shown here is derived from an EMBL/GenBank/DDBJ whole genome shotgun (WGS) entry which is preliminary data.</text>
</comment>
<evidence type="ECO:0000313" key="1">
    <source>
        <dbReference type="EMBL" id="REJ09082.1"/>
    </source>
</evidence>
<name>A0A3E0J831_9BACI</name>
<protein>
    <submittedName>
        <fullName evidence="1">Uncharacterized protein</fullName>
    </submittedName>
</protein>
<evidence type="ECO:0000313" key="2">
    <source>
        <dbReference type="Proteomes" id="UP000256305"/>
    </source>
</evidence>
<dbReference type="Proteomes" id="UP000256305">
    <property type="component" value="Unassembled WGS sequence"/>
</dbReference>
<accession>A0A3E0J831</accession>
<keyword evidence="2" id="KW-1185">Reference proteome</keyword>